<dbReference type="AlphaFoldDB" id="A0A4D6NME1"/>
<evidence type="ECO:0000313" key="2">
    <source>
        <dbReference type="Proteomes" id="UP000501690"/>
    </source>
</evidence>
<sequence>MFVWIVCYCENVECLVMRFGCACMVVAGRIVVRSDAWELEACRCSCSPGEEPHLWARGGLAQARRARLSEKSQKPMFHCLSPRLGEKRLA</sequence>
<dbReference type="EMBL" id="CP039355">
    <property type="protein sequence ID" value="QCE14990.1"/>
    <property type="molecule type" value="Genomic_DNA"/>
</dbReference>
<accession>A0A4D6NME1</accession>
<reference evidence="1 2" key="1">
    <citation type="submission" date="2019-04" db="EMBL/GenBank/DDBJ databases">
        <title>An improved genome assembly and genetic linkage map for asparagus bean, Vigna unguiculata ssp. sesquipedialis.</title>
        <authorList>
            <person name="Xia Q."/>
            <person name="Zhang R."/>
            <person name="Dong Y."/>
        </authorList>
    </citation>
    <scope>NUCLEOTIDE SEQUENCE [LARGE SCALE GENOMIC DNA]</scope>
    <source>
        <tissue evidence="1">Leaf</tissue>
    </source>
</reference>
<protein>
    <submittedName>
        <fullName evidence="1">Uncharacterized protein</fullName>
    </submittedName>
</protein>
<dbReference type="Proteomes" id="UP000501690">
    <property type="component" value="Linkage Group LG11"/>
</dbReference>
<gene>
    <name evidence="1" type="ORF">DEO72_LG11g1998</name>
</gene>
<evidence type="ECO:0000313" key="1">
    <source>
        <dbReference type="EMBL" id="QCE14990.1"/>
    </source>
</evidence>
<name>A0A4D6NME1_VIGUN</name>
<proteinExistence type="predicted"/>
<keyword evidence="2" id="KW-1185">Reference proteome</keyword>
<organism evidence="1 2">
    <name type="scientific">Vigna unguiculata</name>
    <name type="common">Cowpea</name>
    <dbReference type="NCBI Taxonomy" id="3917"/>
    <lineage>
        <taxon>Eukaryota</taxon>
        <taxon>Viridiplantae</taxon>
        <taxon>Streptophyta</taxon>
        <taxon>Embryophyta</taxon>
        <taxon>Tracheophyta</taxon>
        <taxon>Spermatophyta</taxon>
        <taxon>Magnoliopsida</taxon>
        <taxon>eudicotyledons</taxon>
        <taxon>Gunneridae</taxon>
        <taxon>Pentapetalae</taxon>
        <taxon>rosids</taxon>
        <taxon>fabids</taxon>
        <taxon>Fabales</taxon>
        <taxon>Fabaceae</taxon>
        <taxon>Papilionoideae</taxon>
        <taxon>50 kb inversion clade</taxon>
        <taxon>NPAAA clade</taxon>
        <taxon>indigoferoid/millettioid clade</taxon>
        <taxon>Phaseoleae</taxon>
        <taxon>Vigna</taxon>
    </lineage>
</organism>